<keyword evidence="1" id="KW-1133">Transmembrane helix</keyword>
<dbReference type="OMA" id="RREYCKT"/>
<dbReference type="Pfam" id="PF03140">
    <property type="entry name" value="DUF247"/>
    <property type="match status" value="1"/>
</dbReference>
<evidence type="ECO:0000256" key="1">
    <source>
        <dbReference type="SAM" id="Phobius"/>
    </source>
</evidence>
<gene>
    <name evidence="2" type="ORF">KK1_044780</name>
</gene>
<keyword evidence="3" id="KW-1185">Reference proteome</keyword>
<feature type="transmembrane region" description="Helical" evidence="1">
    <location>
        <begin position="231"/>
        <end position="253"/>
    </location>
</feature>
<name>A0A151QVL9_CAJCA</name>
<dbReference type="PANTHER" id="PTHR31170">
    <property type="entry name" value="BNAC04G53230D PROTEIN"/>
    <property type="match status" value="1"/>
</dbReference>
<evidence type="ECO:0000313" key="2">
    <source>
        <dbReference type="EMBL" id="KYP34282.1"/>
    </source>
</evidence>
<dbReference type="EMBL" id="KQ484633">
    <property type="protein sequence ID" value="KYP34282.1"/>
    <property type="molecule type" value="Genomic_DNA"/>
</dbReference>
<keyword evidence="1" id="KW-0472">Membrane</keyword>
<protein>
    <submittedName>
        <fullName evidence="2">UPF0481 protein At3g47200 family</fullName>
    </submittedName>
</protein>
<sequence>MSFTSTSTRSLIEPFTSTSTRSLIERTFHYFSNYNKSKVSINDNISIRHFTDLIRIFHLQHPKERRPLRSGNQLLTHLPSTTQLLEAGVRFKVKTESDCLLNLTFSRGILRIPQLIVEDDTKILFHNMVALEQCHYPHESYITDYVDIMDFLINTKEDVDKLVQKKVLINCLEDVDSVANMFNGLCKDVTIIDRNCNYNQIFEKLNGFYGNRYNIWKATLRREYCKTPWKIAISVAGIILLFLAVVQTVCAVLEVTQQ</sequence>
<proteinExistence type="predicted"/>
<dbReference type="InterPro" id="IPR004158">
    <property type="entry name" value="DUF247_pln"/>
</dbReference>
<keyword evidence="1" id="KW-0812">Transmembrane</keyword>
<dbReference type="AlphaFoldDB" id="A0A151QVL9"/>
<evidence type="ECO:0000313" key="3">
    <source>
        <dbReference type="Proteomes" id="UP000075243"/>
    </source>
</evidence>
<reference evidence="2" key="1">
    <citation type="journal article" date="2012" name="Nat. Biotechnol.">
        <title>Draft genome sequence of pigeonpea (Cajanus cajan), an orphan legume crop of resource-poor farmers.</title>
        <authorList>
            <person name="Varshney R.K."/>
            <person name="Chen W."/>
            <person name="Li Y."/>
            <person name="Bharti A.K."/>
            <person name="Saxena R.K."/>
            <person name="Schlueter J.A."/>
            <person name="Donoghue M.T."/>
            <person name="Azam S."/>
            <person name="Fan G."/>
            <person name="Whaley A.M."/>
            <person name="Farmer A.D."/>
            <person name="Sheridan J."/>
            <person name="Iwata A."/>
            <person name="Tuteja R."/>
            <person name="Penmetsa R.V."/>
            <person name="Wu W."/>
            <person name="Upadhyaya H.D."/>
            <person name="Yang S.P."/>
            <person name="Shah T."/>
            <person name="Saxena K.B."/>
            <person name="Michael T."/>
            <person name="McCombie W.R."/>
            <person name="Yang B."/>
            <person name="Zhang G."/>
            <person name="Yang H."/>
            <person name="Wang J."/>
            <person name="Spillane C."/>
            <person name="Cook D.R."/>
            <person name="May G.D."/>
            <person name="Xu X."/>
            <person name="Jackson S.A."/>
        </authorList>
    </citation>
    <scope>NUCLEOTIDE SEQUENCE [LARGE SCALE GENOMIC DNA]</scope>
</reference>
<organism evidence="2 3">
    <name type="scientific">Cajanus cajan</name>
    <name type="common">Pigeon pea</name>
    <name type="synonym">Cajanus indicus</name>
    <dbReference type="NCBI Taxonomy" id="3821"/>
    <lineage>
        <taxon>Eukaryota</taxon>
        <taxon>Viridiplantae</taxon>
        <taxon>Streptophyta</taxon>
        <taxon>Embryophyta</taxon>
        <taxon>Tracheophyta</taxon>
        <taxon>Spermatophyta</taxon>
        <taxon>Magnoliopsida</taxon>
        <taxon>eudicotyledons</taxon>
        <taxon>Gunneridae</taxon>
        <taxon>Pentapetalae</taxon>
        <taxon>rosids</taxon>
        <taxon>fabids</taxon>
        <taxon>Fabales</taxon>
        <taxon>Fabaceae</taxon>
        <taxon>Papilionoideae</taxon>
        <taxon>50 kb inversion clade</taxon>
        <taxon>NPAAA clade</taxon>
        <taxon>indigoferoid/millettioid clade</taxon>
        <taxon>Phaseoleae</taxon>
        <taxon>Cajanus</taxon>
    </lineage>
</organism>
<dbReference type="Gramene" id="C.cajan_41402.t">
    <property type="protein sequence ID" value="C.cajan_41402.t.cds1"/>
    <property type="gene ID" value="C.cajan_41402"/>
</dbReference>
<dbReference type="STRING" id="3821.A0A151QVL9"/>
<dbReference type="Proteomes" id="UP000075243">
    <property type="component" value="Unassembled WGS sequence"/>
</dbReference>
<dbReference type="PANTHER" id="PTHR31170:SF23">
    <property type="match status" value="1"/>
</dbReference>
<accession>A0A151QVL9</accession>